<accession>A0A210PYP1</accession>
<organism evidence="15 16">
    <name type="scientific">Mizuhopecten yessoensis</name>
    <name type="common">Japanese scallop</name>
    <name type="synonym">Patinopecten yessoensis</name>
    <dbReference type="NCBI Taxonomy" id="6573"/>
    <lineage>
        <taxon>Eukaryota</taxon>
        <taxon>Metazoa</taxon>
        <taxon>Spiralia</taxon>
        <taxon>Lophotrochozoa</taxon>
        <taxon>Mollusca</taxon>
        <taxon>Bivalvia</taxon>
        <taxon>Autobranchia</taxon>
        <taxon>Pteriomorphia</taxon>
        <taxon>Pectinida</taxon>
        <taxon>Pectinoidea</taxon>
        <taxon>Pectinidae</taxon>
        <taxon>Mizuhopecten</taxon>
    </lineage>
</organism>
<dbReference type="GO" id="GO:0003684">
    <property type="term" value="F:damaged DNA binding"/>
    <property type="evidence" value="ECO:0007669"/>
    <property type="project" value="TreeGrafter"/>
</dbReference>
<feature type="compositionally biased region" description="Polar residues" evidence="13">
    <location>
        <begin position="586"/>
        <end position="605"/>
    </location>
</feature>
<feature type="compositionally biased region" description="Basic residues" evidence="13">
    <location>
        <begin position="942"/>
        <end position="952"/>
    </location>
</feature>
<evidence type="ECO:0000313" key="16">
    <source>
        <dbReference type="Proteomes" id="UP000242188"/>
    </source>
</evidence>
<keyword evidence="7" id="KW-0269">Exonuclease</keyword>
<feature type="compositionally biased region" description="Basic and acidic residues" evidence="13">
    <location>
        <begin position="1126"/>
        <end position="1139"/>
    </location>
</feature>
<dbReference type="OrthoDB" id="262529at2759"/>
<proteinExistence type="inferred from homology"/>
<reference evidence="15 16" key="1">
    <citation type="journal article" date="2017" name="Nat. Ecol. Evol.">
        <title>Scallop genome provides insights into evolution of bilaterian karyotype and development.</title>
        <authorList>
            <person name="Wang S."/>
            <person name="Zhang J."/>
            <person name="Jiao W."/>
            <person name="Li J."/>
            <person name="Xun X."/>
            <person name="Sun Y."/>
            <person name="Guo X."/>
            <person name="Huan P."/>
            <person name="Dong B."/>
            <person name="Zhang L."/>
            <person name="Hu X."/>
            <person name="Sun X."/>
            <person name="Wang J."/>
            <person name="Zhao C."/>
            <person name="Wang Y."/>
            <person name="Wang D."/>
            <person name="Huang X."/>
            <person name="Wang R."/>
            <person name="Lv J."/>
            <person name="Li Y."/>
            <person name="Zhang Z."/>
            <person name="Liu B."/>
            <person name="Lu W."/>
            <person name="Hui Y."/>
            <person name="Liang J."/>
            <person name="Zhou Z."/>
            <person name="Hou R."/>
            <person name="Li X."/>
            <person name="Liu Y."/>
            <person name="Li H."/>
            <person name="Ning X."/>
            <person name="Lin Y."/>
            <person name="Zhao L."/>
            <person name="Xing Q."/>
            <person name="Dou J."/>
            <person name="Li Y."/>
            <person name="Mao J."/>
            <person name="Guo H."/>
            <person name="Dou H."/>
            <person name="Li T."/>
            <person name="Mu C."/>
            <person name="Jiang W."/>
            <person name="Fu Q."/>
            <person name="Fu X."/>
            <person name="Miao Y."/>
            <person name="Liu J."/>
            <person name="Yu Q."/>
            <person name="Li R."/>
            <person name="Liao H."/>
            <person name="Li X."/>
            <person name="Kong Y."/>
            <person name="Jiang Z."/>
            <person name="Chourrout D."/>
            <person name="Li R."/>
            <person name="Bao Z."/>
        </authorList>
    </citation>
    <scope>NUCLEOTIDE SEQUENCE [LARGE SCALE GENOMIC DNA]</scope>
    <source>
        <strain evidence="15 16">PY_sf001</strain>
    </source>
</reference>
<evidence type="ECO:0000256" key="9">
    <source>
        <dbReference type="ARBA" id="ARBA00023204"/>
    </source>
</evidence>
<dbReference type="SUPFAM" id="SSF56281">
    <property type="entry name" value="Metallo-hydrolase/oxidoreductase"/>
    <property type="match status" value="1"/>
</dbReference>
<dbReference type="AlphaFoldDB" id="A0A210PYP1"/>
<keyword evidence="10" id="KW-0539">Nucleus</keyword>
<evidence type="ECO:0000256" key="6">
    <source>
        <dbReference type="ARBA" id="ARBA00022801"/>
    </source>
</evidence>
<evidence type="ECO:0000256" key="4">
    <source>
        <dbReference type="ARBA" id="ARBA00022759"/>
    </source>
</evidence>
<feature type="compositionally biased region" description="Polar residues" evidence="13">
    <location>
        <begin position="953"/>
        <end position="965"/>
    </location>
</feature>
<evidence type="ECO:0000256" key="13">
    <source>
        <dbReference type="SAM" id="MobiDB-lite"/>
    </source>
</evidence>
<keyword evidence="5" id="KW-0227">DNA damage</keyword>
<feature type="region of interest" description="Disordered" evidence="13">
    <location>
        <begin position="776"/>
        <end position="795"/>
    </location>
</feature>
<dbReference type="GO" id="GO:0000723">
    <property type="term" value="P:telomere maintenance"/>
    <property type="evidence" value="ECO:0007669"/>
    <property type="project" value="TreeGrafter"/>
</dbReference>
<evidence type="ECO:0000256" key="7">
    <source>
        <dbReference type="ARBA" id="ARBA00022839"/>
    </source>
</evidence>
<dbReference type="Gene3D" id="3.60.15.10">
    <property type="entry name" value="Ribonuclease Z/Hydroxyacylglutathione hydrolase-like"/>
    <property type="match status" value="1"/>
</dbReference>
<evidence type="ECO:0000256" key="5">
    <source>
        <dbReference type="ARBA" id="ARBA00022763"/>
    </source>
</evidence>
<dbReference type="PANTHER" id="PTHR23240:SF8">
    <property type="entry name" value="PROTEIN ARTEMIS"/>
    <property type="match status" value="1"/>
</dbReference>
<feature type="region of interest" description="Disordered" evidence="13">
    <location>
        <begin position="937"/>
        <end position="965"/>
    </location>
</feature>
<dbReference type="InterPro" id="IPR011084">
    <property type="entry name" value="DRMBL"/>
</dbReference>
<feature type="compositionally biased region" description="Basic and acidic residues" evidence="13">
    <location>
        <begin position="782"/>
        <end position="795"/>
    </location>
</feature>
<feature type="compositionally biased region" description="Low complexity" evidence="13">
    <location>
        <begin position="1048"/>
        <end position="1057"/>
    </location>
</feature>
<keyword evidence="4" id="KW-0255">Endonuclease</keyword>
<dbReference type="GO" id="GO:0035312">
    <property type="term" value="F:5'-3' DNA exonuclease activity"/>
    <property type="evidence" value="ECO:0007669"/>
    <property type="project" value="TreeGrafter"/>
</dbReference>
<feature type="region of interest" description="Disordered" evidence="13">
    <location>
        <begin position="416"/>
        <end position="750"/>
    </location>
</feature>
<evidence type="ECO:0000256" key="12">
    <source>
        <dbReference type="ARBA" id="ARBA00042677"/>
    </source>
</evidence>
<evidence type="ECO:0000313" key="15">
    <source>
        <dbReference type="EMBL" id="OWF41607.1"/>
    </source>
</evidence>
<dbReference type="Pfam" id="PF07522">
    <property type="entry name" value="DRMBL"/>
    <property type="match status" value="1"/>
</dbReference>
<feature type="region of interest" description="Disordered" evidence="13">
    <location>
        <begin position="977"/>
        <end position="1066"/>
    </location>
</feature>
<protein>
    <recommendedName>
        <fullName evidence="11">Protein artemis</fullName>
    </recommendedName>
    <alternativeName>
        <fullName evidence="12">DNA cross-link repair 1C protein</fullName>
    </alternativeName>
</protein>
<evidence type="ECO:0000256" key="3">
    <source>
        <dbReference type="ARBA" id="ARBA00022722"/>
    </source>
</evidence>
<name>A0A210PYP1_MIZYE</name>
<feature type="compositionally biased region" description="Basic and acidic residues" evidence="13">
    <location>
        <begin position="555"/>
        <end position="585"/>
    </location>
</feature>
<comment type="similarity">
    <text evidence="2">Belongs to the DNA repair metallo-beta-lactamase (DRMBL) family.</text>
</comment>
<dbReference type="STRING" id="6573.A0A210PYP1"/>
<evidence type="ECO:0000256" key="2">
    <source>
        <dbReference type="ARBA" id="ARBA00010304"/>
    </source>
</evidence>
<dbReference type="GO" id="GO:0005634">
    <property type="term" value="C:nucleus"/>
    <property type="evidence" value="ECO:0007669"/>
    <property type="project" value="UniProtKB-SubCell"/>
</dbReference>
<evidence type="ECO:0000259" key="14">
    <source>
        <dbReference type="Pfam" id="PF07522"/>
    </source>
</evidence>
<evidence type="ECO:0000256" key="8">
    <source>
        <dbReference type="ARBA" id="ARBA00023172"/>
    </source>
</evidence>
<feature type="compositionally biased region" description="Polar residues" evidence="13">
    <location>
        <begin position="509"/>
        <end position="521"/>
    </location>
</feature>
<sequence>MSCFKGRMSEYRNISLDRFDGQNLNSTVYFLSHLHEDHTVGLSVSSFITRLKESSEVYLYCSDVTKVLLIESPKYQHLERYIKTLPINQPVTVSIPQASSCKVDMVQVTLLPAAHCPGSVMFLFEGSEGTALYTGDFRWEANHISQVTALHNGDSVKPIQSLYVDTTFCHPDCFHIPSRQDCVEAVSGLVKEWIAKGQGHVVHFTPRSQYGHEHLLKEISTRTQLKVHVSKSKVRIYEQISDLKGIFTSDPDETPIHACLGEMFARGDRDSLPCGYQPPKHSKFNKMVILPSTMYFTKKMRLNLANIVERTHGIYRACYSFHSSYSEVRSLVTYLRPGKVRPNVKPPPDSSLGEVQKRLNHFLKLEHDEQKYETVNKTFGTLKKRKFRKRKLSRLGSSDSDDLVFGSPDLKRIRSVEGNITPVKNQRGTGPEGDREGVNVPPMSPQEAVTPMKSEISDVHSSYAGSNHDDSEMSDTGLLCESSDDQQENSGFKGDDLSTPPQSLLDAIDSQSSSQEVNSFRVTFLEDEEQTVGQQAWESPDIPDFGEETTNSKTQIREESMLTDRDSEEKSEVVNKDSIGDKSSQKVDNSVTNGREANTTANSCESLKLQGYQGDVDSSLEETDSSQKFLKKDVSDFETSGNDHHSMETSNDAKEDKENLDKDVEVSVIESLTMSYSDDELLEQTSNKHLNSESELNHKDKSSSECSRNEIVDISQNCNENSRTVSSSIKQQPKDTDSTHSKDLKKNGSYDLFEESNDGFCVGEMEGECQIVSVTSIQGPSETDRKVDSEGKKSDSFDCESSEIKLLKDKQENQIDTGVQVCEGNQTDTKKQKLSQEMSEKSEGFEVTDLTENYDEQSYISDKGKQDVQLVPTSHACQTTNEKIVSDKKHPSMSRKGVHRLSSCDTPGTSRSVCQCVLDANPQPETILVEIQEDNVGEQGVKQKRQQNKRSPQKPSSKLLTNTQTNNIVIAILDSDSESDEQEPCGHKGDVTNVHGNESDSDMTLPPSQEVNKVTKKAREMFDSTDGKDEDVMIIDDDDDTEDDSDDSTSVSSSNSDESLKKICPRSRLDKIQQALYKRNNEKMPEDITMYLANNTADSDSLQSDDSDCAVIDLTQSDSEEDSKEEEISHSISHPKEES</sequence>
<comment type="subcellular location">
    <subcellularLocation>
        <location evidence="1">Nucleus</location>
    </subcellularLocation>
</comment>
<gene>
    <name evidence="15" type="ORF">KP79_PYT02170</name>
</gene>
<feature type="region of interest" description="Disordered" evidence="13">
    <location>
        <begin position="1098"/>
        <end position="1139"/>
    </location>
</feature>
<dbReference type="GO" id="GO:0006303">
    <property type="term" value="P:double-strand break repair via nonhomologous end joining"/>
    <property type="evidence" value="ECO:0007669"/>
    <property type="project" value="TreeGrafter"/>
</dbReference>
<feature type="region of interest" description="Disordered" evidence="13">
    <location>
        <begin position="884"/>
        <end position="909"/>
    </location>
</feature>
<evidence type="ECO:0000256" key="10">
    <source>
        <dbReference type="ARBA" id="ARBA00023242"/>
    </source>
</evidence>
<dbReference type="GO" id="GO:0004519">
    <property type="term" value="F:endonuclease activity"/>
    <property type="evidence" value="ECO:0007669"/>
    <property type="project" value="UniProtKB-KW"/>
</dbReference>
<dbReference type="PANTHER" id="PTHR23240">
    <property type="entry name" value="DNA CROSS-LINK REPAIR PROTEIN PSO2/SNM1-RELATED"/>
    <property type="match status" value="1"/>
</dbReference>
<keyword evidence="3" id="KW-0540">Nuclease</keyword>
<evidence type="ECO:0000256" key="11">
    <source>
        <dbReference type="ARBA" id="ARBA00039759"/>
    </source>
</evidence>
<keyword evidence="6" id="KW-0378">Hydrolase</keyword>
<dbReference type="GO" id="GO:0006310">
    <property type="term" value="P:DNA recombination"/>
    <property type="evidence" value="ECO:0007669"/>
    <property type="project" value="UniProtKB-KW"/>
</dbReference>
<feature type="domain" description="DNA repair metallo-beta-lactamase" evidence="14">
    <location>
        <begin position="243"/>
        <end position="346"/>
    </location>
</feature>
<keyword evidence="9" id="KW-0234">DNA repair</keyword>
<feature type="compositionally biased region" description="Basic and acidic residues" evidence="13">
    <location>
        <begin position="1017"/>
        <end position="1031"/>
    </location>
</feature>
<keyword evidence="8" id="KW-0233">DNA recombination</keyword>
<feature type="compositionally biased region" description="Basic and acidic residues" evidence="13">
    <location>
        <begin position="690"/>
        <end position="711"/>
    </location>
</feature>
<dbReference type="EMBL" id="NEDP02005379">
    <property type="protein sequence ID" value="OWF41607.1"/>
    <property type="molecule type" value="Genomic_DNA"/>
</dbReference>
<feature type="compositionally biased region" description="Polar residues" evidence="13">
    <location>
        <begin position="714"/>
        <end position="731"/>
    </location>
</feature>
<dbReference type="Proteomes" id="UP000242188">
    <property type="component" value="Unassembled WGS sequence"/>
</dbReference>
<feature type="compositionally biased region" description="Acidic residues" evidence="13">
    <location>
        <begin position="1032"/>
        <end position="1047"/>
    </location>
</feature>
<dbReference type="GO" id="GO:0036297">
    <property type="term" value="P:interstrand cross-link repair"/>
    <property type="evidence" value="ECO:0007669"/>
    <property type="project" value="TreeGrafter"/>
</dbReference>
<dbReference type="InterPro" id="IPR036866">
    <property type="entry name" value="RibonucZ/Hydroxyglut_hydro"/>
</dbReference>
<evidence type="ECO:0000256" key="1">
    <source>
        <dbReference type="ARBA" id="ARBA00004123"/>
    </source>
</evidence>
<comment type="caution">
    <text evidence="15">The sequence shown here is derived from an EMBL/GenBank/DDBJ whole genome shotgun (WGS) entry which is preliminary data.</text>
</comment>
<keyword evidence="16" id="KW-1185">Reference proteome</keyword>
<dbReference type="Gene3D" id="3.40.50.12650">
    <property type="match status" value="1"/>
</dbReference>
<feature type="compositionally biased region" description="Basic and acidic residues" evidence="13">
    <location>
        <begin position="732"/>
        <end position="748"/>
    </location>
</feature>
<feature type="compositionally biased region" description="Basic and acidic residues" evidence="13">
    <location>
        <begin position="630"/>
        <end position="665"/>
    </location>
</feature>